<evidence type="ECO:0000256" key="1">
    <source>
        <dbReference type="SAM" id="MobiDB-lite"/>
    </source>
</evidence>
<dbReference type="PANTHER" id="PTHR34280:SF15">
    <property type="entry name" value="TRANSCRIPTION FACTOR"/>
    <property type="match status" value="1"/>
</dbReference>
<evidence type="ECO:0000313" key="3">
    <source>
        <dbReference type="Proteomes" id="UP000288805"/>
    </source>
</evidence>
<feature type="region of interest" description="Disordered" evidence="1">
    <location>
        <begin position="17"/>
        <end position="61"/>
    </location>
</feature>
<dbReference type="EMBL" id="QGNW01000088">
    <property type="protein sequence ID" value="RVW99312.1"/>
    <property type="molecule type" value="Genomic_DNA"/>
</dbReference>
<dbReference type="PANTHER" id="PTHR34280">
    <property type="entry name" value="OS01G0920100 PROTEIN"/>
    <property type="match status" value="1"/>
</dbReference>
<dbReference type="Proteomes" id="UP000288805">
    <property type="component" value="Unassembled WGS sequence"/>
</dbReference>
<protein>
    <submittedName>
        <fullName evidence="2">Uncharacterized protein</fullName>
    </submittedName>
</protein>
<accession>A0A438IRH2</accession>
<organism evidence="2 3">
    <name type="scientific">Vitis vinifera</name>
    <name type="common">Grape</name>
    <dbReference type="NCBI Taxonomy" id="29760"/>
    <lineage>
        <taxon>Eukaryota</taxon>
        <taxon>Viridiplantae</taxon>
        <taxon>Streptophyta</taxon>
        <taxon>Embryophyta</taxon>
        <taxon>Tracheophyta</taxon>
        <taxon>Spermatophyta</taxon>
        <taxon>Magnoliopsida</taxon>
        <taxon>eudicotyledons</taxon>
        <taxon>Gunneridae</taxon>
        <taxon>Pentapetalae</taxon>
        <taxon>rosids</taxon>
        <taxon>Vitales</taxon>
        <taxon>Vitaceae</taxon>
        <taxon>Viteae</taxon>
        <taxon>Vitis</taxon>
    </lineage>
</organism>
<evidence type="ECO:0000313" key="2">
    <source>
        <dbReference type="EMBL" id="RVW99312.1"/>
    </source>
</evidence>
<sequence>MTEPSPSDKKKLIELFQESFDDDPFEGDQGLQGIESCSSERTPNRGYKPEKEKSAHSAQRCLPGLVRSLSFSDRKRRLSPAHSSRRR</sequence>
<dbReference type="AlphaFoldDB" id="A0A438IRH2"/>
<reference evidence="2 3" key="1">
    <citation type="journal article" date="2018" name="PLoS Genet.">
        <title>Population sequencing reveals clonal diversity and ancestral inbreeding in the grapevine cultivar Chardonnay.</title>
        <authorList>
            <person name="Roach M.J."/>
            <person name="Johnson D.L."/>
            <person name="Bohlmann J."/>
            <person name="van Vuuren H.J."/>
            <person name="Jones S.J."/>
            <person name="Pretorius I.S."/>
            <person name="Schmidt S.A."/>
            <person name="Borneman A.R."/>
        </authorList>
    </citation>
    <scope>NUCLEOTIDE SEQUENCE [LARGE SCALE GENOMIC DNA]</scope>
    <source>
        <strain evidence="3">cv. Chardonnay</strain>
        <tissue evidence="2">Leaf</tissue>
    </source>
</reference>
<dbReference type="InterPro" id="IPR038947">
    <property type="entry name" value="At3g27210-like"/>
</dbReference>
<gene>
    <name evidence="2" type="ORF">CK203_030602</name>
</gene>
<comment type="caution">
    <text evidence="2">The sequence shown here is derived from an EMBL/GenBank/DDBJ whole genome shotgun (WGS) entry which is preliminary data.</text>
</comment>
<proteinExistence type="predicted"/>
<name>A0A438IRH2_VITVI</name>